<feature type="transmembrane region" description="Helical" evidence="9">
    <location>
        <begin position="253"/>
        <end position="276"/>
    </location>
</feature>
<evidence type="ECO:0000256" key="4">
    <source>
        <dbReference type="ARBA" id="ARBA00022519"/>
    </source>
</evidence>
<comment type="subcellular location">
    <subcellularLocation>
        <location evidence="1">Cell membrane</location>
        <topology evidence="1">Multi-pass membrane protein</topology>
    </subcellularLocation>
</comment>
<dbReference type="EMBL" id="WJJP01000357">
    <property type="protein sequence ID" value="MBD3325110.1"/>
    <property type="molecule type" value="Genomic_DNA"/>
</dbReference>
<name>A0A9D5Q5Y0_9BACT</name>
<keyword evidence="2" id="KW-0813">Transport</keyword>
<feature type="transmembrane region" description="Helical" evidence="9">
    <location>
        <begin position="162"/>
        <end position="182"/>
    </location>
</feature>
<evidence type="ECO:0000313" key="11">
    <source>
        <dbReference type="Proteomes" id="UP000649604"/>
    </source>
</evidence>
<keyword evidence="5 9" id="KW-0812">Transmembrane</keyword>
<evidence type="ECO:0000256" key="1">
    <source>
        <dbReference type="ARBA" id="ARBA00004651"/>
    </source>
</evidence>
<accession>A0A9D5Q5Y0</accession>
<keyword evidence="7 9" id="KW-0472">Membrane</keyword>
<keyword evidence="6 9" id="KW-1133">Transmembrane helix</keyword>
<evidence type="ECO:0000256" key="7">
    <source>
        <dbReference type="ARBA" id="ARBA00023136"/>
    </source>
</evidence>
<keyword evidence="3" id="KW-1003">Cell membrane</keyword>
<evidence type="ECO:0000256" key="3">
    <source>
        <dbReference type="ARBA" id="ARBA00022475"/>
    </source>
</evidence>
<sequence>MSSICIRSTPSISISSRGCCSWWQFLRIAINGGKMEDSAQTMTGRQKWFLYLTSSPLAIMLLLILGLTGYFSPMSLHPSNIVAVIKMAPIMGMIALGQTLVILTGHVDFSTGFITIFILTLSSGLMNAQNDAALWGSIVCLLIGLLIGLFNGILITLTKAESLVCTLAVGSIVQGMYFLYTGGAPKGGLPPVLRYIGGSGKIFGAVPVSVVFWLAMSLIAAYVLRKTQFGRSIYYVGSNPVAAYYSGIHVKKITILCFMISGLTSAIAGLLLGGFLGVGTLQLNVLEYSFIPIIAVIMGGTSFVGAVGGIGLTVIGTLTMQYLINLLTILHIQYWGKTVLQGLMIGAIVAFNEYRIRR</sequence>
<feature type="transmembrane region" description="Helical" evidence="9">
    <location>
        <begin position="48"/>
        <end position="71"/>
    </location>
</feature>
<feature type="transmembrane region" description="Helical" evidence="9">
    <location>
        <begin position="109"/>
        <end position="126"/>
    </location>
</feature>
<protein>
    <recommendedName>
        <fullName evidence="8">Autoinducer 2 import system permease protein LsrD</fullName>
    </recommendedName>
</protein>
<dbReference type="InterPro" id="IPR001851">
    <property type="entry name" value="ABC_transp_permease"/>
</dbReference>
<feature type="transmembrane region" description="Helical" evidence="9">
    <location>
        <begin position="83"/>
        <end position="102"/>
    </location>
</feature>
<dbReference type="PANTHER" id="PTHR32196:SF71">
    <property type="entry name" value="AUTOINDUCER 2 IMPORT SYSTEM PERMEASE PROTEIN LSRD"/>
    <property type="match status" value="1"/>
</dbReference>
<dbReference type="Pfam" id="PF02653">
    <property type="entry name" value="BPD_transp_2"/>
    <property type="match status" value="1"/>
</dbReference>
<dbReference type="GO" id="GO:0005886">
    <property type="term" value="C:plasma membrane"/>
    <property type="evidence" value="ECO:0007669"/>
    <property type="project" value="UniProtKB-SubCell"/>
</dbReference>
<evidence type="ECO:0000256" key="9">
    <source>
        <dbReference type="SAM" id="Phobius"/>
    </source>
</evidence>
<feature type="transmembrane region" description="Helical" evidence="9">
    <location>
        <begin position="132"/>
        <end position="155"/>
    </location>
</feature>
<comment type="caution">
    <text evidence="10">The sequence shown here is derived from an EMBL/GenBank/DDBJ whole genome shotgun (WGS) entry which is preliminary data.</text>
</comment>
<dbReference type="GO" id="GO:0022857">
    <property type="term" value="F:transmembrane transporter activity"/>
    <property type="evidence" value="ECO:0007669"/>
    <property type="project" value="InterPro"/>
</dbReference>
<evidence type="ECO:0000256" key="5">
    <source>
        <dbReference type="ARBA" id="ARBA00022692"/>
    </source>
</evidence>
<dbReference type="Proteomes" id="UP000649604">
    <property type="component" value="Unassembled WGS sequence"/>
</dbReference>
<keyword evidence="4" id="KW-0997">Cell inner membrane</keyword>
<feature type="transmembrane region" description="Helical" evidence="9">
    <location>
        <begin position="288"/>
        <end position="307"/>
    </location>
</feature>
<reference evidence="10" key="1">
    <citation type="submission" date="2019-11" db="EMBL/GenBank/DDBJ databases">
        <title>Microbial mats filling the niche in hypersaline microbial mats.</title>
        <authorList>
            <person name="Wong H.L."/>
            <person name="Macleod F.I."/>
            <person name="White R.A. III"/>
            <person name="Burns B.P."/>
        </authorList>
    </citation>
    <scope>NUCLEOTIDE SEQUENCE</scope>
    <source>
        <strain evidence="10">Rbin_158</strain>
    </source>
</reference>
<gene>
    <name evidence="10" type="ORF">GF339_11035</name>
</gene>
<evidence type="ECO:0000256" key="6">
    <source>
        <dbReference type="ARBA" id="ARBA00022989"/>
    </source>
</evidence>
<dbReference type="CDD" id="cd06579">
    <property type="entry name" value="TM_PBP1_transp_AraH_like"/>
    <property type="match status" value="1"/>
</dbReference>
<evidence type="ECO:0000256" key="8">
    <source>
        <dbReference type="ARBA" id="ARBA00039381"/>
    </source>
</evidence>
<proteinExistence type="predicted"/>
<evidence type="ECO:0000313" key="10">
    <source>
        <dbReference type="EMBL" id="MBD3325110.1"/>
    </source>
</evidence>
<dbReference type="AlphaFoldDB" id="A0A9D5Q5Y0"/>
<evidence type="ECO:0000256" key="2">
    <source>
        <dbReference type="ARBA" id="ARBA00022448"/>
    </source>
</evidence>
<feature type="transmembrane region" description="Helical" evidence="9">
    <location>
        <begin position="202"/>
        <end position="224"/>
    </location>
</feature>
<organism evidence="10 11">
    <name type="scientific">candidate division KSB3 bacterium</name>
    <dbReference type="NCBI Taxonomy" id="2044937"/>
    <lineage>
        <taxon>Bacteria</taxon>
        <taxon>candidate division KSB3</taxon>
    </lineage>
</organism>
<dbReference type="PANTHER" id="PTHR32196">
    <property type="entry name" value="ABC TRANSPORTER PERMEASE PROTEIN YPHD-RELATED-RELATED"/>
    <property type="match status" value="1"/>
</dbReference>